<dbReference type="KEGG" id="bbes:BESB_070580"/>
<dbReference type="Pfam" id="PF01412">
    <property type="entry name" value="ArfGap"/>
    <property type="match status" value="1"/>
</dbReference>
<dbReference type="SMART" id="SM00105">
    <property type="entry name" value="ArfGap"/>
    <property type="match status" value="1"/>
</dbReference>
<evidence type="ECO:0000313" key="8">
    <source>
        <dbReference type="EMBL" id="PFH33906.1"/>
    </source>
</evidence>
<dbReference type="GO" id="GO:0005096">
    <property type="term" value="F:GTPase activator activity"/>
    <property type="evidence" value="ECO:0007669"/>
    <property type="project" value="UniProtKB-KW"/>
</dbReference>
<dbReference type="SUPFAM" id="SSF57863">
    <property type="entry name" value="ArfGap/RecO-like zinc finger"/>
    <property type="match status" value="1"/>
</dbReference>
<evidence type="ECO:0000256" key="5">
    <source>
        <dbReference type="PROSITE-ProRule" id="PRU00288"/>
    </source>
</evidence>
<feature type="region of interest" description="Disordered" evidence="6">
    <location>
        <begin position="266"/>
        <end position="288"/>
    </location>
</feature>
<feature type="compositionally biased region" description="Basic and acidic residues" evidence="6">
    <location>
        <begin position="171"/>
        <end position="182"/>
    </location>
</feature>
<dbReference type="GO" id="GO:0005737">
    <property type="term" value="C:cytoplasm"/>
    <property type="evidence" value="ECO:0007669"/>
    <property type="project" value="TreeGrafter"/>
</dbReference>
<gene>
    <name evidence="8" type="ORF">BESB_070580</name>
</gene>
<dbReference type="GeneID" id="40311984"/>
<dbReference type="PRINTS" id="PR00405">
    <property type="entry name" value="REVINTRACTNG"/>
</dbReference>
<feature type="compositionally biased region" description="Low complexity" evidence="6">
    <location>
        <begin position="195"/>
        <end position="217"/>
    </location>
</feature>
<keyword evidence="9" id="KW-1185">Reference proteome</keyword>
<dbReference type="PANTHER" id="PTHR45705:SF1">
    <property type="entry name" value="FI20236P1"/>
    <property type="match status" value="1"/>
</dbReference>
<evidence type="ECO:0000256" key="4">
    <source>
        <dbReference type="ARBA" id="ARBA00022833"/>
    </source>
</evidence>
<feature type="region of interest" description="Disordered" evidence="6">
    <location>
        <begin position="387"/>
        <end position="432"/>
    </location>
</feature>
<accession>A0A2A9MD77</accession>
<dbReference type="RefSeq" id="XP_029217915.1">
    <property type="nucleotide sequence ID" value="XM_029365431.1"/>
</dbReference>
<dbReference type="InterPro" id="IPR051718">
    <property type="entry name" value="ARF_GTPase-activating"/>
</dbReference>
<evidence type="ECO:0000313" key="9">
    <source>
        <dbReference type="Proteomes" id="UP000224006"/>
    </source>
</evidence>
<dbReference type="EMBL" id="NWUJ01000007">
    <property type="protein sequence ID" value="PFH33906.1"/>
    <property type="molecule type" value="Genomic_DNA"/>
</dbReference>
<evidence type="ECO:0000256" key="6">
    <source>
        <dbReference type="SAM" id="MobiDB-lite"/>
    </source>
</evidence>
<proteinExistence type="predicted"/>
<keyword evidence="3 5" id="KW-0863">Zinc-finger</keyword>
<dbReference type="InterPro" id="IPR038508">
    <property type="entry name" value="ArfGAP_dom_sf"/>
</dbReference>
<feature type="region of interest" description="Disordered" evidence="6">
    <location>
        <begin position="550"/>
        <end position="573"/>
    </location>
</feature>
<sequence length="573" mass="58263">MRSTTTGGGSGWRVHPPQPGDEQRLSEALQEVLGRSCNKLCADCGAKHPRWASVNLGVFICLECSGVHRKMGVHISKVKSATLDRWTWPWIETVRSIGNEVANAYYEFRLPKDYKKATRGDDPTTMENWIRMKYERKSFVPKGYPEPWQAVESGADPRVQCFPASSTSEEASPRESAADAKKTKVKKEKKKEASSETSESQATSSEASSRSQRSARPSAREKTATAAASLMALAESFASFGVSEASCGASPADPASAFPPASAFAASFSSPEETGSPPSGTEPDAGVHAQFWQSASEADRKVQAAKMAIAALYSNPANSGLSSAPPSGSPAAASNGVGFLASVPFASAAAGPVGSTSAGPLADWPGSGLSPPAASSAVSSAPWQGAWSAAPATSSGPQNGLSGESADASNLASSCPTSVSSTPSAGAQPPIFGGASPASPFASFPDFGGAAKAARESDAARYKGGVSAPGGPAMKLGEVSVWDISPASAPKGTNAFSSLNSLDAFALAGKVQAHQKAPAKAAGAPAGSGGVQTTAAPSNSAFRAFAGAGWSATPSAPAPTQARSENTEELLLI</sequence>
<keyword evidence="1" id="KW-0343">GTPase activation</keyword>
<dbReference type="AlphaFoldDB" id="A0A2A9MD77"/>
<feature type="compositionally biased region" description="Low complexity" evidence="6">
    <location>
        <begin position="550"/>
        <end position="562"/>
    </location>
</feature>
<dbReference type="InterPro" id="IPR037278">
    <property type="entry name" value="ARFGAP/RecO"/>
</dbReference>
<feature type="compositionally biased region" description="Low complexity" evidence="6">
    <location>
        <begin position="413"/>
        <end position="424"/>
    </location>
</feature>
<dbReference type="CDD" id="cd08204">
    <property type="entry name" value="ArfGap"/>
    <property type="match status" value="1"/>
</dbReference>
<dbReference type="Proteomes" id="UP000224006">
    <property type="component" value="Unassembled WGS sequence"/>
</dbReference>
<organism evidence="8 9">
    <name type="scientific">Besnoitia besnoiti</name>
    <name type="common">Apicomplexan protozoan</name>
    <dbReference type="NCBI Taxonomy" id="94643"/>
    <lineage>
        <taxon>Eukaryota</taxon>
        <taxon>Sar</taxon>
        <taxon>Alveolata</taxon>
        <taxon>Apicomplexa</taxon>
        <taxon>Conoidasida</taxon>
        <taxon>Coccidia</taxon>
        <taxon>Eucoccidiorida</taxon>
        <taxon>Eimeriorina</taxon>
        <taxon>Sarcocystidae</taxon>
        <taxon>Besnoitia</taxon>
    </lineage>
</organism>
<feature type="compositionally biased region" description="Low complexity" evidence="6">
    <location>
        <begin position="266"/>
        <end position="283"/>
    </location>
</feature>
<dbReference type="InterPro" id="IPR001164">
    <property type="entry name" value="ArfGAP_dom"/>
</dbReference>
<name>A0A2A9MD77_BESBE</name>
<feature type="compositionally biased region" description="Polar residues" evidence="6">
    <location>
        <begin position="391"/>
        <end position="412"/>
    </location>
</feature>
<dbReference type="GO" id="GO:0008270">
    <property type="term" value="F:zinc ion binding"/>
    <property type="evidence" value="ECO:0007669"/>
    <property type="project" value="UniProtKB-KW"/>
</dbReference>
<protein>
    <submittedName>
        <fullName evidence="8">GTPase activating protein for Arf protein</fullName>
    </submittedName>
</protein>
<comment type="caution">
    <text evidence="8">The sequence shown here is derived from an EMBL/GenBank/DDBJ whole genome shotgun (WGS) entry which is preliminary data.</text>
</comment>
<feature type="region of interest" description="Disordered" evidence="6">
    <location>
        <begin position="1"/>
        <end position="21"/>
    </location>
</feature>
<dbReference type="VEuPathDB" id="ToxoDB:BESB_070580"/>
<evidence type="ECO:0000256" key="3">
    <source>
        <dbReference type="ARBA" id="ARBA00022771"/>
    </source>
</evidence>
<feature type="domain" description="Arf-GAP" evidence="7">
    <location>
        <begin position="26"/>
        <end position="147"/>
    </location>
</feature>
<dbReference type="STRING" id="94643.A0A2A9MD77"/>
<feature type="region of interest" description="Disordered" evidence="6">
    <location>
        <begin position="159"/>
        <end position="223"/>
    </location>
</feature>
<feature type="compositionally biased region" description="Gly residues" evidence="6">
    <location>
        <begin position="1"/>
        <end position="11"/>
    </location>
</feature>
<dbReference type="PANTHER" id="PTHR45705">
    <property type="entry name" value="FI20236P1"/>
    <property type="match status" value="1"/>
</dbReference>
<dbReference type="Gene3D" id="1.10.220.150">
    <property type="entry name" value="Arf GTPase activating protein"/>
    <property type="match status" value="1"/>
</dbReference>
<evidence type="ECO:0000256" key="1">
    <source>
        <dbReference type="ARBA" id="ARBA00022468"/>
    </source>
</evidence>
<evidence type="ECO:0000259" key="7">
    <source>
        <dbReference type="PROSITE" id="PS50115"/>
    </source>
</evidence>
<dbReference type="PROSITE" id="PS50115">
    <property type="entry name" value="ARFGAP"/>
    <property type="match status" value="1"/>
</dbReference>
<reference evidence="8 9" key="1">
    <citation type="submission" date="2017-09" db="EMBL/GenBank/DDBJ databases">
        <title>Genome sequencing of Besnoitia besnoiti strain Bb-Ger1.</title>
        <authorList>
            <person name="Schares G."/>
            <person name="Venepally P."/>
            <person name="Lorenzi H.A."/>
        </authorList>
    </citation>
    <scope>NUCLEOTIDE SEQUENCE [LARGE SCALE GENOMIC DNA]</scope>
    <source>
        <strain evidence="8 9">Bb-Ger1</strain>
    </source>
</reference>
<evidence type="ECO:0000256" key="2">
    <source>
        <dbReference type="ARBA" id="ARBA00022723"/>
    </source>
</evidence>
<dbReference type="FunFam" id="1.10.220.150:FF:000009">
    <property type="entry name" value="stromal membrane-associated protein 1 isoform X1"/>
    <property type="match status" value="1"/>
</dbReference>
<keyword evidence="4" id="KW-0862">Zinc</keyword>
<dbReference type="OrthoDB" id="332803at2759"/>
<keyword evidence="2" id="KW-0479">Metal-binding</keyword>